<dbReference type="PANTHER" id="PTHR43065">
    <property type="entry name" value="SENSOR HISTIDINE KINASE"/>
    <property type="match status" value="1"/>
</dbReference>
<dbReference type="Pfam" id="PF01590">
    <property type="entry name" value="GAF"/>
    <property type="match status" value="1"/>
</dbReference>
<evidence type="ECO:0000256" key="10">
    <source>
        <dbReference type="ARBA" id="ARBA00022840"/>
    </source>
</evidence>
<reference evidence="16 17" key="1">
    <citation type="submission" date="2019-09" db="EMBL/GenBank/DDBJ databases">
        <title>Taxonomy of Antarctic Massilia spp.: description of Massilia rubra sp. nov., Massilia aquatica sp. nov., Massilia mucilaginosa sp. nov., Massilia frigida sp. nov. isolated from streams, lakes and regoliths.</title>
        <authorList>
            <person name="Holochova P."/>
            <person name="Sedlacek I."/>
            <person name="Kralova S."/>
            <person name="Maslanova I."/>
            <person name="Busse H.-J."/>
            <person name="Stankova E."/>
            <person name="Vrbovska V."/>
            <person name="Kovarovic V."/>
            <person name="Bartak M."/>
            <person name="Svec P."/>
            <person name="Pantucek R."/>
        </authorList>
    </citation>
    <scope>NUCLEOTIDE SEQUENCE [LARGE SCALE GENOMIC DNA]</scope>
    <source>
        <strain evidence="16 17">CCM 8693</strain>
    </source>
</reference>
<evidence type="ECO:0000256" key="12">
    <source>
        <dbReference type="ARBA" id="ARBA00023012"/>
    </source>
</evidence>
<dbReference type="InterPro" id="IPR016132">
    <property type="entry name" value="Phyto_chromo_attachment"/>
</dbReference>
<dbReference type="SUPFAM" id="SSF55874">
    <property type="entry name" value="ATPase domain of HSP90 chaperone/DNA topoisomerase II/histidine kinase"/>
    <property type="match status" value="1"/>
</dbReference>
<dbReference type="EC" id="2.7.13.3" evidence="3"/>
<dbReference type="InterPro" id="IPR035965">
    <property type="entry name" value="PAS-like_dom_sf"/>
</dbReference>
<evidence type="ECO:0000256" key="2">
    <source>
        <dbReference type="ARBA" id="ARBA00006402"/>
    </source>
</evidence>
<organism evidence="16 17">
    <name type="scientific">Massilia aquatica</name>
    <dbReference type="NCBI Taxonomy" id="2609000"/>
    <lineage>
        <taxon>Bacteria</taxon>
        <taxon>Pseudomonadati</taxon>
        <taxon>Pseudomonadota</taxon>
        <taxon>Betaproteobacteria</taxon>
        <taxon>Burkholderiales</taxon>
        <taxon>Oxalobacteraceae</taxon>
        <taxon>Telluria group</taxon>
        <taxon>Massilia</taxon>
    </lineage>
</organism>
<dbReference type="Pfam" id="PF02518">
    <property type="entry name" value="HATPase_c"/>
    <property type="match status" value="1"/>
</dbReference>
<comment type="similarity">
    <text evidence="2">In the N-terminal section; belongs to the phytochrome family.</text>
</comment>
<dbReference type="InterPro" id="IPR003594">
    <property type="entry name" value="HATPase_dom"/>
</dbReference>
<dbReference type="SMART" id="SM00065">
    <property type="entry name" value="GAF"/>
    <property type="match status" value="1"/>
</dbReference>
<protein>
    <recommendedName>
        <fullName evidence="3">histidine kinase</fullName>
        <ecNumber evidence="3">2.7.13.3</ecNumber>
    </recommendedName>
</protein>
<dbReference type="InterPro" id="IPR001294">
    <property type="entry name" value="Phytochrome"/>
</dbReference>
<keyword evidence="7" id="KW-0808">Transferase</keyword>
<dbReference type="CDD" id="cd00075">
    <property type="entry name" value="HATPase"/>
    <property type="match status" value="1"/>
</dbReference>
<evidence type="ECO:0000313" key="17">
    <source>
        <dbReference type="Proteomes" id="UP000819052"/>
    </source>
</evidence>
<keyword evidence="12" id="KW-0902">Two-component regulatory system</keyword>
<dbReference type="SUPFAM" id="SSF55781">
    <property type="entry name" value="GAF domain-like"/>
    <property type="match status" value="2"/>
</dbReference>
<feature type="domain" description="Phytochrome chromophore attachment site" evidence="14">
    <location>
        <begin position="146"/>
        <end position="301"/>
    </location>
</feature>
<dbReference type="InterPro" id="IPR043150">
    <property type="entry name" value="Phytochrome_PHY_sf"/>
</dbReference>
<keyword evidence="8" id="KW-0547">Nucleotide-binding</keyword>
<dbReference type="Pfam" id="PF00360">
    <property type="entry name" value="PHY"/>
    <property type="match status" value="1"/>
</dbReference>
<keyword evidence="9" id="KW-0418">Kinase</keyword>
<dbReference type="PANTHER" id="PTHR43065:SF10">
    <property type="entry name" value="PEROXIDE STRESS-ACTIVATED HISTIDINE KINASE MAK3"/>
    <property type="match status" value="1"/>
</dbReference>
<evidence type="ECO:0000256" key="13">
    <source>
        <dbReference type="ARBA" id="ARBA00023170"/>
    </source>
</evidence>
<evidence type="ECO:0000256" key="3">
    <source>
        <dbReference type="ARBA" id="ARBA00012438"/>
    </source>
</evidence>
<name>A0ABX0MJ16_9BURK</name>
<dbReference type="SMART" id="SM00387">
    <property type="entry name" value="HATPase_c"/>
    <property type="match status" value="1"/>
</dbReference>
<sequence>MSADTAPQTAIVTLQNCADEPIHVPGNVQAHGAMLVFDAGARLEAWSANVGTLLLMEPGMGMPLQAVGLPAPIAQMVQECLALCAGDAIPWMLAVHIGGREFDCVAHAHLGRVIVEFELRDVSLDEVGIFALKAHSALDRLKRQTTVTSLLQMATDQVREITGFDRVMGYRFAQDGSGDVIAESRSASLAPLLGMRYPASDIPAQARRLYVINTLRLIPDVKAAVVPVLGRDGSAAVDMSHCVLRSVSPVHIEYLNNMGVGASMSVSIIVDGCLWGLIACHHMSARRVPYAIRMTADVIAQVLAATVQTLEAQRRTETIALAADMRSNLMQSLLMGEDTLRDVAVHAGAMCDALQCPALIVTQSGRHVAHGAIDALTAAVIARAHPLAGDLLLERRQVSDWPESARAHIAHWPGMLAICFDPPRDGWIMALRPEQIASIRWAGKPEKILRVGPLGGRLTPRGSFDEWLETVRGRAEGWSATHLAIARQMQDELHRASIARQTETDLARAQLMAMLGHDLREPLQAIQMAAAVLQQGGAAAPIGLRIQRSSSRMNRLISQVLDMSKIQMGVGLGAQMRRLDLATVIGDVVDEAMTGHPDVCYRLVADAGALVEGDADRLAQLASNLLSNARSHGERTAPIDIVVAAGAKEATFSVSNVAEALDQAAVRSLYQPFKAASLHNAHNRGGMGLGLYIAERIVTEHGGTLAYAHAQGRVTFTVTLALATGAGG</sequence>
<dbReference type="SUPFAM" id="SSF47384">
    <property type="entry name" value="Homodimeric domain of signal transducing histidine kinase"/>
    <property type="match status" value="1"/>
</dbReference>
<keyword evidence="6" id="KW-0716">Sensory transduction</keyword>
<evidence type="ECO:0000256" key="1">
    <source>
        <dbReference type="ARBA" id="ARBA00000085"/>
    </source>
</evidence>
<evidence type="ECO:0000256" key="8">
    <source>
        <dbReference type="ARBA" id="ARBA00022741"/>
    </source>
</evidence>
<dbReference type="InterPro" id="IPR036097">
    <property type="entry name" value="HisK_dim/P_sf"/>
</dbReference>
<dbReference type="InterPro" id="IPR005467">
    <property type="entry name" value="His_kinase_dom"/>
</dbReference>
<keyword evidence="10" id="KW-0067">ATP-binding</keyword>
<dbReference type="Pfam" id="PF00512">
    <property type="entry name" value="HisKA"/>
    <property type="match status" value="1"/>
</dbReference>
<comment type="caution">
    <text evidence="16">The sequence shown here is derived from an EMBL/GenBank/DDBJ whole genome shotgun (WGS) entry which is preliminary data.</text>
</comment>
<dbReference type="InterPro" id="IPR029016">
    <property type="entry name" value="GAF-like_dom_sf"/>
</dbReference>
<evidence type="ECO:0000259" key="15">
    <source>
        <dbReference type="PROSITE" id="PS50109"/>
    </source>
</evidence>
<gene>
    <name evidence="16" type="ORF">F1609_30195</name>
</gene>
<dbReference type="Proteomes" id="UP000819052">
    <property type="component" value="Unassembled WGS sequence"/>
</dbReference>
<accession>A0ABX0MJ16</accession>
<dbReference type="SUPFAM" id="SSF55785">
    <property type="entry name" value="PYP-like sensor domain (PAS domain)"/>
    <property type="match status" value="1"/>
</dbReference>
<dbReference type="InterPro" id="IPR013654">
    <property type="entry name" value="PAS_2"/>
</dbReference>
<dbReference type="EMBL" id="VVIW01000031">
    <property type="protein sequence ID" value="NHZ44400.1"/>
    <property type="molecule type" value="Genomic_DNA"/>
</dbReference>
<keyword evidence="13" id="KW-0675">Receptor</keyword>
<dbReference type="Pfam" id="PF08446">
    <property type="entry name" value="PAS_2"/>
    <property type="match status" value="1"/>
</dbReference>
<evidence type="ECO:0000256" key="9">
    <source>
        <dbReference type="ARBA" id="ARBA00022777"/>
    </source>
</evidence>
<dbReference type="Gene3D" id="3.30.450.20">
    <property type="entry name" value="PAS domain"/>
    <property type="match status" value="1"/>
</dbReference>
<dbReference type="PRINTS" id="PR01033">
    <property type="entry name" value="PHYTOCHROME"/>
</dbReference>
<keyword evidence="4" id="KW-0600">Photoreceptor protein</keyword>
<evidence type="ECO:0000256" key="6">
    <source>
        <dbReference type="ARBA" id="ARBA00022606"/>
    </source>
</evidence>
<keyword evidence="11" id="KW-0157">Chromophore</keyword>
<dbReference type="RefSeq" id="WP_167081040.1">
    <property type="nucleotide sequence ID" value="NZ_VVIW01000031.1"/>
</dbReference>
<dbReference type="Gene3D" id="3.30.565.10">
    <property type="entry name" value="Histidine kinase-like ATPase, C-terminal domain"/>
    <property type="match status" value="1"/>
</dbReference>
<dbReference type="CDD" id="cd00082">
    <property type="entry name" value="HisKA"/>
    <property type="match status" value="1"/>
</dbReference>
<evidence type="ECO:0000256" key="4">
    <source>
        <dbReference type="ARBA" id="ARBA00022543"/>
    </source>
</evidence>
<dbReference type="InterPro" id="IPR003661">
    <property type="entry name" value="HisK_dim/P_dom"/>
</dbReference>
<proteinExistence type="inferred from homology"/>
<evidence type="ECO:0000256" key="11">
    <source>
        <dbReference type="ARBA" id="ARBA00022991"/>
    </source>
</evidence>
<dbReference type="Gene3D" id="3.30.450.270">
    <property type="match status" value="1"/>
</dbReference>
<evidence type="ECO:0000313" key="16">
    <source>
        <dbReference type="EMBL" id="NHZ44400.1"/>
    </source>
</evidence>
<dbReference type="InterPro" id="IPR003018">
    <property type="entry name" value="GAF"/>
</dbReference>
<keyword evidence="5" id="KW-0597">Phosphoprotein</keyword>
<dbReference type="Gene3D" id="1.10.287.130">
    <property type="match status" value="1"/>
</dbReference>
<evidence type="ECO:0000259" key="14">
    <source>
        <dbReference type="PROSITE" id="PS50046"/>
    </source>
</evidence>
<keyword evidence="17" id="KW-1185">Reference proteome</keyword>
<dbReference type="InterPro" id="IPR013515">
    <property type="entry name" value="Phytochrome_cen-reg"/>
</dbReference>
<dbReference type="PROSITE" id="PS50109">
    <property type="entry name" value="HIS_KIN"/>
    <property type="match status" value="1"/>
</dbReference>
<evidence type="ECO:0000256" key="5">
    <source>
        <dbReference type="ARBA" id="ARBA00022553"/>
    </source>
</evidence>
<dbReference type="Gene3D" id="3.30.450.40">
    <property type="match status" value="1"/>
</dbReference>
<evidence type="ECO:0000256" key="7">
    <source>
        <dbReference type="ARBA" id="ARBA00022679"/>
    </source>
</evidence>
<dbReference type="SMART" id="SM00388">
    <property type="entry name" value="HisKA"/>
    <property type="match status" value="1"/>
</dbReference>
<dbReference type="PROSITE" id="PS50046">
    <property type="entry name" value="PHYTOCHROME_2"/>
    <property type="match status" value="1"/>
</dbReference>
<comment type="catalytic activity">
    <reaction evidence="1">
        <text>ATP + protein L-histidine = ADP + protein N-phospho-L-histidine.</text>
        <dbReference type="EC" id="2.7.13.3"/>
    </reaction>
</comment>
<dbReference type="InterPro" id="IPR036890">
    <property type="entry name" value="HATPase_C_sf"/>
</dbReference>
<feature type="domain" description="Histidine kinase" evidence="15">
    <location>
        <begin position="514"/>
        <end position="724"/>
    </location>
</feature>